<organism evidence="1 2">
    <name type="scientific">Halalkalibacter alkaliphilus</name>
    <dbReference type="NCBI Taxonomy" id="2917993"/>
    <lineage>
        <taxon>Bacteria</taxon>
        <taxon>Bacillati</taxon>
        <taxon>Bacillota</taxon>
        <taxon>Bacilli</taxon>
        <taxon>Bacillales</taxon>
        <taxon>Bacillaceae</taxon>
        <taxon>Halalkalibacter</taxon>
    </lineage>
</organism>
<evidence type="ECO:0000313" key="1">
    <source>
        <dbReference type="EMBL" id="MCL7746056.1"/>
    </source>
</evidence>
<dbReference type="EMBL" id="JAKRYL010000002">
    <property type="protein sequence ID" value="MCL7746056.1"/>
    <property type="molecule type" value="Genomic_DNA"/>
</dbReference>
<dbReference type="Proteomes" id="UP001139150">
    <property type="component" value="Unassembled WGS sequence"/>
</dbReference>
<dbReference type="InterPro" id="IPR007391">
    <property type="entry name" value="Vancomycin_resist_VanW"/>
</dbReference>
<dbReference type="Pfam" id="PF04294">
    <property type="entry name" value="VanW"/>
    <property type="match status" value="1"/>
</dbReference>
<keyword evidence="2" id="KW-1185">Reference proteome</keyword>
<sequence>MIHIFLGFLLLFVPFTDIADDLSIKYNGETIASISRSDFANNLLGREMIDHETYDQFVQQLDQVTFEPPVNAQIDKLGNLVSEQVGYRLNKHKLKQLFYQYYFGKGPMEIDVPRQVLHPRVDSELLSDIRTRRIGQYVTYFNSRNKQRSHNIKLATEAINNQVVFPGETFSFNQIVGKRTKERGYLPAPVIVRGELSEGIGGGICQVSSTLYNAVDRAGLAIVQRYSHSRRVPYVPRGRDATVSWYGPDFVFRNELNQPILLQARVYGGQMSVVVLSSESINVEQRTVPGAPQKLPREINIEEDDQ</sequence>
<dbReference type="RefSeq" id="WP_250094984.1">
    <property type="nucleotide sequence ID" value="NZ_JAKRYL010000002.1"/>
</dbReference>
<evidence type="ECO:0000313" key="2">
    <source>
        <dbReference type="Proteomes" id="UP001139150"/>
    </source>
</evidence>
<dbReference type="AlphaFoldDB" id="A0A9X2A647"/>
<dbReference type="PANTHER" id="PTHR35788">
    <property type="entry name" value="EXPORTED PROTEIN-RELATED"/>
    <property type="match status" value="1"/>
</dbReference>
<reference evidence="1" key="1">
    <citation type="submission" date="2022-02" db="EMBL/GenBank/DDBJ databases">
        <title>Halalkalibacter sp. nov. isolated from Lonar Lake, India.</title>
        <authorList>
            <person name="Joshi A."/>
            <person name="Thite S."/>
            <person name="Lodha T."/>
        </authorList>
    </citation>
    <scope>NUCLEOTIDE SEQUENCE</scope>
    <source>
        <strain evidence="1">MEB205</strain>
    </source>
</reference>
<protein>
    <submittedName>
        <fullName evidence="1">VanW family protein</fullName>
    </submittedName>
</protein>
<gene>
    <name evidence="1" type="ORF">MF646_02865</name>
</gene>
<dbReference type="PANTHER" id="PTHR35788:SF1">
    <property type="entry name" value="EXPORTED PROTEIN"/>
    <property type="match status" value="1"/>
</dbReference>
<dbReference type="InterPro" id="IPR052913">
    <property type="entry name" value="Glycopeptide_resist_protein"/>
</dbReference>
<proteinExistence type="predicted"/>
<accession>A0A9X2A647</accession>
<name>A0A9X2A647_9BACI</name>
<comment type="caution">
    <text evidence="1">The sequence shown here is derived from an EMBL/GenBank/DDBJ whole genome shotgun (WGS) entry which is preliminary data.</text>
</comment>